<keyword evidence="8" id="KW-1185">Reference proteome</keyword>
<evidence type="ECO:0000256" key="6">
    <source>
        <dbReference type="ARBA" id="ARBA00023180"/>
    </source>
</evidence>
<evidence type="ECO:0000256" key="3">
    <source>
        <dbReference type="ARBA" id="ARBA00022729"/>
    </source>
</evidence>
<comment type="subcellular location">
    <subcellularLocation>
        <location evidence="1">Membrane</location>
        <topology evidence="1">Single-pass type I membrane protein</topology>
    </subcellularLocation>
</comment>
<dbReference type="PANTHER" id="PTHR48061:SF2">
    <property type="entry name" value="RECEPTOR LIKE PROTEIN 30-LIKE"/>
    <property type="match status" value="1"/>
</dbReference>
<proteinExistence type="predicted"/>
<sequence length="312" mass="35223">MRLNQNQLGGGLTEFHNASSLLQEILDLSNNNFEGELPESIFRLPRLTDLILFSNNFSKFIDPYMFQDIKNLTILDLSFNTFLSIRNSDLNFTTLQLQKFIMCTCDVKEFPAFLRNQEILQELDLSDNKIQGKIPHWIWKEPLVYVNLSHNFLKDIELPAADIPLNSLVILDLHSNSDGSFPILPPNINFLSVSDNKLVGGIPLSVCNSTSLAIFDLSHNQMSSLIPQCLSDSGSLSALNLRGNNFHGNLPHNFTNAVSLRALDIYGNHIEGKLPRSFVSCKTLETLDLGSNQINDTYPFWLEDIPTCKFLF</sequence>
<dbReference type="InterPro" id="IPR046956">
    <property type="entry name" value="RLP23-like"/>
</dbReference>
<reference evidence="7 8" key="1">
    <citation type="journal article" date="2020" name="IScience">
        <title>Genome Sequencing of the Endangered Kingdonia uniflora (Circaeasteraceae, Ranunculales) Reveals Potential Mechanisms of Evolutionary Specialization.</title>
        <authorList>
            <person name="Sun Y."/>
            <person name="Deng T."/>
            <person name="Zhang A."/>
            <person name="Moore M.J."/>
            <person name="Landis J.B."/>
            <person name="Lin N."/>
            <person name="Zhang H."/>
            <person name="Zhang X."/>
            <person name="Huang J."/>
            <person name="Zhang X."/>
            <person name="Sun H."/>
            <person name="Wang H."/>
        </authorList>
    </citation>
    <scope>NUCLEOTIDE SEQUENCE [LARGE SCALE GENOMIC DNA]</scope>
    <source>
        <strain evidence="7">TB1705</strain>
        <tissue evidence="7">Leaf</tissue>
    </source>
</reference>
<dbReference type="Pfam" id="PF13516">
    <property type="entry name" value="LRR_6"/>
    <property type="match status" value="1"/>
</dbReference>
<dbReference type="PANTHER" id="PTHR48061">
    <property type="entry name" value="LEUCINE-RICH REPEAT RECEPTOR PROTEIN KINASE EMS1-LIKE-RELATED"/>
    <property type="match status" value="1"/>
</dbReference>
<name>A0A7J7LBY8_9MAGN</name>
<dbReference type="OrthoDB" id="442066at2759"/>
<dbReference type="Pfam" id="PF00560">
    <property type="entry name" value="LRR_1"/>
    <property type="match status" value="3"/>
</dbReference>
<dbReference type="Proteomes" id="UP000541444">
    <property type="component" value="Unassembled WGS sequence"/>
</dbReference>
<dbReference type="GO" id="GO:0016020">
    <property type="term" value="C:membrane"/>
    <property type="evidence" value="ECO:0007669"/>
    <property type="project" value="UniProtKB-SubCell"/>
</dbReference>
<evidence type="ECO:0000256" key="2">
    <source>
        <dbReference type="ARBA" id="ARBA00022692"/>
    </source>
</evidence>
<keyword evidence="3" id="KW-0732">Signal</keyword>
<accession>A0A7J7LBY8</accession>
<dbReference type="Pfam" id="PF13855">
    <property type="entry name" value="LRR_8"/>
    <property type="match status" value="1"/>
</dbReference>
<dbReference type="Gene3D" id="3.80.10.10">
    <property type="entry name" value="Ribonuclease Inhibitor"/>
    <property type="match status" value="3"/>
</dbReference>
<gene>
    <name evidence="7" type="ORF">GIB67_001781</name>
</gene>
<dbReference type="InterPro" id="IPR001611">
    <property type="entry name" value="Leu-rich_rpt"/>
</dbReference>
<evidence type="ECO:0000313" key="8">
    <source>
        <dbReference type="Proteomes" id="UP000541444"/>
    </source>
</evidence>
<dbReference type="SUPFAM" id="SSF52047">
    <property type="entry name" value="RNI-like"/>
    <property type="match status" value="1"/>
</dbReference>
<evidence type="ECO:0000256" key="4">
    <source>
        <dbReference type="ARBA" id="ARBA00022989"/>
    </source>
</evidence>
<evidence type="ECO:0000256" key="1">
    <source>
        <dbReference type="ARBA" id="ARBA00004479"/>
    </source>
</evidence>
<comment type="caution">
    <text evidence="7">The sequence shown here is derived from an EMBL/GenBank/DDBJ whole genome shotgun (WGS) entry which is preliminary data.</text>
</comment>
<keyword evidence="6" id="KW-0325">Glycoprotein</keyword>
<keyword evidence="5" id="KW-0472">Membrane</keyword>
<evidence type="ECO:0000313" key="7">
    <source>
        <dbReference type="EMBL" id="KAF6140040.1"/>
    </source>
</evidence>
<dbReference type="InterPro" id="IPR032675">
    <property type="entry name" value="LRR_dom_sf"/>
</dbReference>
<keyword evidence="4" id="KW-1133">Transmembrane helix</keyword>
<protein>
    <submittedName>
        <fullName evidence="7">Uncharacterized protein</fullName>
    </submittedName>
</protein>
<dbReference type="AlphaFoldDB" id="A0A7J7LBY8"/>
<dbReference type="EMBL" id="JACGCM010002404">
    <property type="protein sequence ID" value="KAF6140040.1"/>
    <property type="molecule type" value="Genomic_DNA"/>
</dbReference>
<organism evidence="7 8">
    <name type="scientific">Kingdonia uniflora</name>
    <dbReference type="NCBI Taxonomy" id="39325"/>
    <lineage>
        <taxon>Eukaryota</taxon>
        <taxon>Viridiplantae</taxon>
        <taxon>Streptophyta</taxon>
        <taxon>Embryophyta</taxon>
        <taxon>Tracheophyta</taxon>
        <taxon>Spermatophyta</taxon>
        <taxon>Magnoliopsida</taxon>
        <taxon>Ranunculales</taxon>
        <taxon>Circaeasteraceae</taxon>
        <taxon>Kingdonia</taxon>
    </lineage>
</organism>
<evidence type="ECO:0000256" key="5">
    <source>
        <dbReference type="ARBA" id="ARBA00023136"/>
    </source>
</evidence>
<keyword evidence="2" id="KW-0812">Transmembrane</keyword>